<feature type="region of interest" description="Disordered" evidence="1">
    <location>
        <begin position="747"/>
        <end position="767"/>
    </location>
</feature>
<evidence type="ECO:0000259" key="2">
    <source>
        <dbReference type="Pfam" id="PF11001"/>
    </source>
</evidence>
<comment type="caution">
    <text evidence="3">The sequence shown here is derived from an EMBL/GenBank/DDBJ whole genome shotgun (WGS) entry which is preliminary data.</text>
</comment>
<feature type="compositionally biased region" description="Low complexity" evidence="1">
    <location>
        <begin position="49"/>
        <end position="60"/>
    </location>
</feature>
<dbReference type="InterPro" id="IPR047092">
    <property type="entry name" value="AFUB_07903/YDR124W-like_hel"/>
</dbReference>
<feature type="compositionally biased region" description="Polar residues" evidence="1">
    <location>
        <begin position="464"/>
        <end position="476"/>
    </location>
</feature>
<feature type="region of interest" description="Disordered" evidence="1">
    <location>
        <begin position="387"/>
        <end position="543"/>
    </location>
</feature>
<feature type="compositionally biased region" description="Polar residues" evidence="1">
    <location>
        <begin position="7"/>
        <end position="36"/>
    </location>
</feature>
<protein>
    <recommendedName>
        <fullName evidence="2">Subtelomeric hrmA-associated cluster protein AFUB-079030/YDR124W-like helical bundle domain-containing protein</fullName>
    </recommendedName>
</protein>
<evidence type="ECO:0000313" key="3">
    <source>
        <dbReference type="EMBL" id="ORY16176.1"/>
    </source>
</evidence>
<name>A0A1Y2A0Z5_9PLEO</name>
<feature type="compositionally biased region" description="Polar residues" evidence="1">
    <location>
        <begin position="513"/>
        <end position="530"/>
    </location>
</feature>
<dbReference type="Pfam" id="PF11001">
    <property type="entry name" value="AFUB_07903_YDR124W_hel"/>
    <property type="match status" value="1"/>
</dbReference>
<feature type="compositionally biased region" description="Pro residues" evidence="1">
    <location>
        <begin position="445"/>
        <end position="455"/>
    </location>
</feature>
<evidence type="ECO:0000313" key="4">
    <source>
        <dbReference type="Proteomes" id="UP000193144"/>
    </source>
</evidence>
<proteinExistence type="predicted"/>
<gene>
    <name evidence="3" type="ORF">BCR34DRAFT_139120</name>
</gene>
<accession>A0A1Y2A0Z5</accession>
<feature type="region of interest" description="Disordered" evidence="1">
    <location>
        <begin position="1"/>
        <end position="78"/>
    </location>
</feature>
<feature type="domain" description="Subtelomeric hrmA-associated cluster protein AFUB-079030/YDR124W-like helical bundle" evidence="2">
    <location>
        <begin position="187"/>
        <end position="288"/>
    </location>
</feature>
<sequence length="767" mass="85192">MAKGTVQGVQGASNSDRIQDPSFQRISYPRGNQGSDASGLAACGGLTMSSPRSASLSSASLDKDAFPTEDPPVAGEEPIAQFTYRRYYGTLDDDNCVRDLEPIPGHEHLFHATATDIPKPAPVVVLVREELSRDNGKVLEPITRRVASKQPVTTRARPLKRTRSIATAHDKDHKKQTVQTGPNQFFIGDAAGLEAFYEYHLKEIGMTVCKKLAWMWIAIRWPKRSGGYPYLKKVPNTAPPKYDEPRGYNGPVPGWPADDVIYTEPAHLPSSQVKKLLIFFLRTHRECDERGRRRADTGWIAQLELAAKSYVELGFNLSRDYSTSKDTTFQDLKEQRTKDCIYSCYEAAKSEEDFYAAHALYGVEDTNCPDTYPGKTITWFRKERIPRTHCPNRSSSTSKPKRRRRIDKAPQEQVVNLTVSDDESQEGEECAESQERPIETSAPSPESPPSPPSMPSPDQERHPSTPQSPMDTTGSIEPSLFTPALQQQPLSPTPVVQSPDINSSSAYKREPSIPQSPMDTIGTARSSPFTLKSPEPSPTPSAVQLHAVDLPSNCERQPSIPQLPMDTTGLGNSSSFTLTPQQPSLPVVHPLVRPRVVDRYNCWQGMQSQMGIGSSASSLDQPPCPPFMSQTNDFKDIYNMPTPSTNGQQFQRVADHHEHLGSQFMDISATPWAFSANHTGLPYLSEYNLEQLTCPNIMNDASSLSGFYPMGYHQAQSSMAQYHLSRPEDLTDVKYWMGRLSTQPTVDPAFLNRQSRSPARPNVHPTA</sequence>
<organism evidence="3 4">
    <name type="scientific">Clohesyomyces aquaticus</name>
    <dbReference type="NCBI Taxonomy" id="1231657"/>
    <lineage>
        <taxon>Eukaryota</taxon>
        <taxon>Fungi</taxon>
        <taxon>Dikarya</taxon>
        <taxon>Ascomycota</taxon>
        <taxon>Pezizomycotina</taxon>
        <taxon>Dothideomycetes</taxon>
        <taxon>Pleosporomycetidae</taxon>
        <taxon>Pleosporales</taxon>
        <taxon>Lindgomycetaceae</taxon>
        <taxon>Clohesyomyces</taxon>
    </lineage>
</organism>
<reference evidence="3 4" key="1">
    <citation type="submission" date="2016-07" db="EMBL/GenBank/DDBJ databases">
        <title>Pervasive Adenine N6-methylation of Active Genes in Fungi.</title>
        <authorList>
            <consortium name="DOE Joint Genome Institute"/>
            <person name="Mondo S.J."/>
            <person name="Dannebaum R.O."/>
            <person name="Kuo R.C."/>
            <person name="Labutti K."/>
            <person name="Haridas S."/>
            <person name="Kuo A."/>
            <person name="Salamov A."/>
            <person name="Ahrendt S.R."/>
            <person name="Lipzen A."/>
            <person name="Sullivan W."/>
            <person name="Andreopoulos W.B."/>
            <person name="Clum A."/>
            <person name="Lindquist E."/>
            <person name="Daum C."/>
            <person name="Ramamoorthy G.K."/>
            <person name="Gryganskyi A."/>
            <person name="Culley D."/>
            <person name="Magnuson J.K."/>
            <person name="James T.Y."/>
            <person name="O'Malley M.A."/>
            <person name="Stajich J.E."/>
            <person name="Spatafora J.W."/>
            <person name="Visel A."/>
            <person name="Grigoriev I.V."/>
        </authorList>
    </citation>
    <scope>NUCLEOTIDE SEQUENCE [LARGE SCALE GENOMIC DNA]</scope>
    <source>
        <strain evidence="3 4">CBS 115471</strain>
    </source>
</reference>
<dbReference type="OrthoDB" id="5338458at2759"/>
<feature type="compositionally biased region" description="Polar residues" evidence="1">
    <location>
        <begin position="484"/>
        <end position="506"/>
    </location>
</feature>
<keyword evidence="4" id="KW-1185">Reference proteome</keyword>
<dbReference type="AlphaFoldDB" id="A0A1Y2A0Z5"/>
<feature type="compositionally biased region" description="Acidic residues" evidence="1">
    <location>
        <begin position="420"/>
        <end position="432"/>
    </location>
</feature>
<dbReference type="EMBL" id="MCFA01000020">
    <property type="protein sequence ID" value="ORY16176.1"/>
    <property type="molecule type" value="Genomic_DNA"/>
</dbReference>
<evidence type="ECO:0000256" key="1">
    <source>
        <dbReference type="SAM" id="MobiDB-lite"/>
    </source>
</evidence>
<dbReference type="Proteomes" id="UP000193144">
    <property type="component" value="Unassembled WGS sequence"/>
</dbReference>
<dbReference type="STRING" id="1231657.A0A1Y2A0Z5"/>